<proteinExistence type="predicted"/>
<accession>A0A9P6JQH2</accession>
<reference evidence="2" key="1">
    <citation type="submission" date="2020-11" db="EMBL/GenBank/DDBJ databases">
        <authorList>
            <consortium name="DOE Joint Genome Institute"/>
            <person name="Ahrendt S."/>
            <person name="Riley R."/>
            <person name="Andreopoulos W."/>
            <person name="Labutti K."/>
            <person name="Pangilinan J."/>
            <person name="Ruiz-Duenas F.J."/>
            <person name="Barrasa J.M."/>
            <person name="Sanchez-Garcia M."/>
            <person name="Camarero S."/>
            <person name="Miyauchi S."/>
            <person name="Serrano A."/>
            <person name="Linde D."/>
            <person name="Babiker R."/>
            <person name="Drula E."/>
            <person name="Ayuso-Fernandez I."/>
            <person name="Pacheco R."/>
            <person name="Padilla G."/>
            <person name="Ferreira P."/>
            <person name="Barriuso J."/>
            <person name="Kellner H."/>
            <person name="Castanera R."/>
            <person name="Alfaro M."/>
            <person name="Ramirez L."/>
            <person name="Pisabarro A.G."/>
            <person name="Kuo A."/>
            <person name="Tritt A."/>
            <person name="Lipzen A."/>
            <person name="He G."/>
            <person name="Yan M."/>
            <person name="Ng V."/>
            <person name="Cullen D."/>
            <person name="Martin F."/>
            <person name="Rosso M.-N."/>
            <person name="Henrissat B."/>
            <person name="Hibbett D."/>
            <person name="Martinez A.T."/>
            <person name="Grigoriev I.V."/>
        </authorList>
    </citation>
    <scope>NUCLEOTIDE SEQUENCE</scope>
    <source>
        <strain evidence="2">CBS 506.95</strain>
    </source>
</reference>
<keyword evidence="3" id="KW-1185">Reference proteome</keyword>
<feature type="transmembrane region" description="Helical" evidence="1">
    <location>
        <begin position="14"/>
        <end position="35"/>
    </location>
</feature>
<gene>
    <name evidence="2" type="ORF">CPB83DRAFT_906509</name>
</gene>
<evidence type="ECO:0000256" key="1">
    <source>
        <dbReference type="SAM" id="Phobius"/>
    </source>
</evidence>
<dbReference type="Proteomes" id="UP000807306">
    <property type="component" value="Unassembled WGS sequence"/>
</dbReference>
<feature type="transmembrane region" description="Helical" evidence="1">
    <location>
        <begin position="81"/>
        <end position="110"/>
    </location>
</feature>
<feature type="transmembrane region" description="Helical" evidence="1">
    <location>
        <begin position="203"/>
        <end position="225"/>
    </location>
</feature>
<feature type="transmembrane region" description="Helical" evidence="1">
    <location>
        <begin position="47"/>
        <end position="69"/>
    </location>
</feature>
<feature type="transmembrane region" description="Helical" evidence="1">
    <location>
        <begin position="159"/>
        <end position="182"/>
    </location>
</feature>
<evidence type="ECO:0000313" key="3">
    <source>
        <dbReference type="Proteomes" id="UP000807306"/>
    </source>
</evidence>
<organism evidence="2 3">
    <name type="scientific">Crepidotus variabilis</name>
    <dbReference type="NCBI Taxonomy" id="179855"/>
    <lineage>
        <taxon>Eukaryota</taxon>
        <taxon>Fungi</taxon>
        <taxon>Dikarya</taxon>
        <taxon>Basidiomycota</taxon>
        <taxon>Agaricomycotina</taxon>
        <taxon>Agaricomycetes</taxon>
        <taxon>Agaricomycetidae</taxon>
        <taxon>Agaricales</taxon>
        <taxon>Agaricineae</taxon>
        <taxon>Crepidotaceae</taxon>
        <taxon>Crepidotus</taxon>
    </lineage>
</organism>
<keyword evidence="1" id="KW-0812">Transmembrane</keyword>
<name>A0A9P6JQH2_9AGAR</name>
<keyword evidence="1" id="KW-1133">Transmembrane helix</keyword>
<dbReference type="EMBL" id="MU157850">
    <property type="protein sequence ID" value="KAF9528739.1"/>
    <property type="molecule type" value="Genomic_DNA"/>
</dbReference>
<comment type="caution">
    <text evidence="2">The sequence shown here is derived from an EMBL/GenBank/DDBJ whole genome shotgun (WGS) entry which is preliminary data.</text>
</comment>
<dbReference type="OrthoDB" id="3229610at2759"/>
<protein>
    <submittedName>
        <fullName evidence="2">Uncharacterized protein</fullName>
    </submittedName>
</protein>
<keyword evidence="1" id="KW-0472">Membrane</keyword>
<evidence type="ECO:0000313" key="2">
    <source>
        <dbReference type="EMBL" id="KAF9528739.1"/>
    </source>
</evidence>
<dbReference type="AlphaFoldDB" id="A0A9P6JQH2"/>
<sequence length="301" mass="33281">MLTAKLLPSGLDSWTIACLVIYAVAILATFLRLYSKIRRKQLYWDDFWVSVALTSCLISLAVMIVLSTIRLDNMCLTSRSFVLWVSFITLPSTVWSSRISICVSMIRVLLPSRKRTFAKLSCCVLGCCWLAICLQKIWICEGITAPTLPLCAVFTSLTPTLSLSLNILADTFLVVWTALMLMQMRLDKNHRWLLIALADAEHLAYLEIAITLLLCNTTALAPYAYRRCSVDVVSGSFSLGLPVSDFLAPNTFDIASKSQSGKSHSPSTGPNQSVVLDTVGFSVISGVSFNQEDDRASFRVQ</sequence>
<feature type="transmembrane region" description="Helical" evidence="1">
    <location>
        <begin position="117"/>
        <end position="139"/>
    </location>
</feature>